<dbReference type="SUPFAM" id="SSF53335">
    <property type="entry name" value="S-adenosyl-L-methionine-dependent methyltransferases"/>
    <property type="match status" value="1"/>
</dbReference>
<protein>
    <submittedName>
        <fullName evidence="2">Methyltransferase</fullName>
    </submittedName>
</protein>
<accession>A0A329R2W5</accession>
<reference evidence="2 3" key="1">
    <citation type="submission" date="2018-06" db="EMBL/GenBank/DDBJ databases">
        <title>Phytoactinopolyspora halophila sp. nov., a novel halophilic actinomycete isolated from a saline soil in China.</title>
        <authorList>
            <person name="Tang S.-K."/>
        </authorList>
    </citation>
    <scope>NUCLEOTIDE SEQUENCE [LARGE SCALE GENOMIC DNA]</scope>
    <source>
        <strain evidence="2 3">YIM 96934</strain>
    </source>
</reference>
<dbReference type="PANTHER" id="PTHR43460">
    <property type="entry name" value="METHYLTRANSFERASE"/>
    <property type="match status" value="1"/>
</dbReference>
<dbReference type="Pfam" id="PF08241">
    <property type="entry name" value="Methyltransf_11"/>
    <property type="match status" value="1"/>
</dbReference>
<evidence type="ECO:0000313" key="3">
    <source>
        <dbReference type="Proteomes" id="UP000250462"/>
    </source>
</evidence>
<proteinExistence type="predicted"/>
<organism evidence="2 3">
    <name type="scientific">Phytoactinopolyspora halophila</name>
    <dbReference type="NCBI Taxonomy" id="1981511"/>
    <lineage>
        <taxon>Bacteria</taxon>
        <taxon>Bacillati</taxon>
        <taxon>Actinomycetota</taxon>
        <taxon>Actinomycetes</taxon>
        <taxon>Jiangellales</taxon>
        <taxon>Jiangellaceae</taxon>
        <taxon>Phytoactinopolyspora</taxon>
    </lineage>
</organism>
<dbReference type="EMBL" id="QMIG01000001">
    <property type="protein sequence ID" value="RAW18881.1"/>
    <property type="molecule type" value="Genomic_DNA"/>
</dbReference>
<dbReference type="Gene3D" id="3.40.50.150">
    <property type="entry name" value="Vaccinia Virus protein VP39"/>
    <property type="match status" value="1"/>
</dbReference>
<feature type="domain" description="Methyltransferase type 11" evidence="1">
    <location>
        <begin position="30"/>
        <end position="118"/>
    </location>
</feature>
<dbReference type="InterPro" id="IPR013216">
    <property type="entry name" value="Methyltransf_11"/>
</dbReference>
<keyword evidence="3" id="KW-1185">Reference proteome</keyword>
<dbReference type="InterPro" id="IPR052939">
    <property type="entry name" value="23S_rRNA_MeTrnsfrase_RlmA"/>
</dbReference>
<keyword evidence="2" id="KW-0489">Methyltransferase</keyword>
<dbReference type="OrthoDB" id="9795864at2"/>
<dbReference type="PANTHER" id="PTHR43460:SF1">
    <property type="entry name" value="METHYLTRANSFERASE TYPE 11 DOMAIN-CONTAINING PROTEIN"/>
    <property type="match status" value="1"/>
</dbReference>
<keyword evidence="2" id="KW-0808">Transferase</keyword>
<evidence type="ECO:0000259" key="1">
    <source>
        <dbReference type="Pfam" id="PF08241"/>
    </source>
</evidence>
<dbReference type="GO" id="GO:0032259">
    <property type="term" value="P:methylation"/>
    <property type="evidence" value="ECO:0007669"/>
    <property type="project" value="UniProtKB-KW"/>
</dbReference>
<dbReference type="RefSeq" id="WP_112256592.1">
    <property type="nucleotide sequence ID" value="NZ_QMIG01000001.1"/>
</dbReference>
<dbReference type="Proteomes" id="UP000250462">
    <property type="component" value="Unassembled WGS sequence"/>
</dbReference>
<evidence type="ECO:0000313" key="2">
    <source>
        <dbReference type="EMBL" id="RAW18881.1"/>
    </source>
</evidence>
<gene>
    <name evidence="2" type="ORF">DPM12_02190</name>
</gene>
<comment type="caution">
    <text evidence="2">The sequence shown here is derived from an EMBL/GenBank/DDBJ whole genome shotgun (WGS) entry which is preliminary data.</text>
</comment>
<dbReference type="AlphaFoldDB" id="A0A329R2W5"/>
<dbReference type="InterPro" id="IPR029063">
    <property type="entry name" value="SAM-dependent_MTases_sf"/>
</dbReference>
<sequence>MLAGRADSGGLSWNYADLARDAVRRATSVLDIDTGGGEMLADLLTGHSAPPNTIATEPYPPNVPRARQRLAGLPVDVRPGTATALPVADDDIDLVLNRHGGLNASEIVRVLAPGGVLLTQQVGSRNDIEFNEALGVSPAIDLEAHTLRSTVAAFESAGFVVDIAYEEFPVTRYRDVGAVVYQLRAVPWQVPGFDIDMFDARLRDIDTHIRRSGGFAVTSHRFLIRAHKATEYQQDVNRTIG</sequence>
<name>A0A329R2W5_9ACTN</name>
<dbReference type="GO" id="GO:0008757">
    <property type="term" value="F:S-adenosylmethionine-dependent methyltransferase activity"/>
    <property type="evidence" value="ECO:0007669"/>
    <property type="project" value="InterPro"/>
</dbReference>